<organism evidence="4 5">
    <name type="scientific">Pseudomonas duriflava</name>
    <dbReference type="NCBI Taxonomy" id="459528"/>
    <lineage>
        <taxon>Bacteria</taxon>
        <taxon>Pseudomonadati</taxon>
        <taxon>Pseudomonadota</taxon>
        <taxon>Gammaproteobacteria</taxon>
        <taxon>Pseudomonadales</taxon>
        <taxon>Pseudomonadaceae</taxon>
        <taxon>Pseudomonas</taxon>
    </lineage>
</organism>
<keyword evidence="5" id="KW-1185">Reference proteome</keyword>
<dbReference type="GO" id="GO:0000160">
    <property type="term" value="P:phosphorelay signal transduction system"/>
    <property type="evidence" value="ECO:0007669"/>
    <property type="project" value="InterPro"/>
</dbReference>
<dbReference type="InterPro" id="IPR050595">
    <property type="entry name" value="Bact_response_regulator"/>
</dbReference>
<proteinExistence type="predicted"/>
<evidence type="ECO:0000313" key="5">
    <source>
        <dbReference type="Proteomes" id="UP000316905"/>
    </source>
</evidence>
<dbReference type="RefSeq" id="WP_145137178.1">
    <property type="nucleotide sequence ID" value="NZ_VLKY01000001.1"/>
</dbReference>
<dbReference type="PANTHER" id="PTHR44591">
    <property type="entry name" value="STRESS RESPONSE REGULATOR PROTEIN 1"/>
    <property type="match status" value="1"/>
</dbReference>
<evidence type="ECO:0000313" key="4">
    <source>
        <dbReference type="EMBL" id="TWI58671.1"/>
    </source>
</evidence>
<evidence type="ECO:0000256" key="1">
    <source>
        <dbReference type="ARBA" id="ARBA00022553"/>
    </source>
</evidence>
<dbReference type="Gene3D" id="3.40.50.2300">
    <property type="match status" value="1"/>
</dbReference>
<evidence type="ECO:0000256" key="2">
    <source>
        <dbReference type="PROSITE-ProRule" id="PRU00169"/>
    </source>
</evidence>
<dbReference type="SUPFAM" id="SSF52172">
    <property type="entry name" value="CheY-like"/>
    <property type="match status" value="1"/>
</dbReference>
<sequence length="180" mass="20916">MIKIQLVDDEPYILNALQRALHRYAWEVHAFKNINAAINALSEHEYAVILSDYQMPDLDGITYLQLAKQKQPQALRMVLSAYGDRHSMMQAINKAEVYRFLSKPWEDYEIEAALRSAVDLYELRMENQRLLAHIRTQQTALTRQQQELQRLEAAYPGITQVKRDAEGAVLIEVEEQTYHG</sequence>
<comment type="caution">
    <text evidence="4">The sequence shown here is derived from an EMBL/GenBank/DDBJ whole genome shotgun (WGS) entry which is preliminary data.</text>
</comment>
<dbReference type="Pfam" id="PF00072">
    <property type="entry name" value="Response_reg"/>
    <property type="match status" value="1"/>
</dbReference>
<dbReference type="EMBL" id="VLKY01000001">
    <property type="protein sequence ID" value="TWI58671.1"/>
    <property type="molecule type" value="Genomic_DNA"/>
</dbReference>
<protein>
    <submittedName>
        <fullName evidence="4">Response regulator receiver domain-containing protein</fullName>
    </submittedName>
</protein>
<dbReference type="OrthoDB" id="9802066at2"/>
<feature type="domain" description="Response regulatory" evidence="3">
    <location>
        <begin position="3"/>
        <end position="118"/>
    </location>
</feature>
<dbReference type="SMART" id="SM00448">
    <property type="entry name" value="REC"/>
    <property type="match status" value="1"/>
</dbReference>
<dbReference type="CDD" id="cd17569">
    <property type="entry name" value="REC_HupR-like"/>
    <property type="match status" value="1"/>
</dbReference>
<dbReference type="InterPro" id="IPR011006">
    <property type="entry name" value="CheY-like_superfamily"/>
</dbReference>
<reference evidence="4 5" key="1">
    <citation type="journal article" date="2015" name="Stand. Genomic Sci.">
        <title>Genomic Encyclopedia of Bacterial and Archaeal Type Strains, Phase III: the genomes of soil and plant-associated and newly described type strains.</title>
        <authorList>
            <person name="Whitman W.B."/>
            <person name="Woyke T."/>
            <person name="Klenk H.P."/>
            <person name="Zhou Y."/>
            <person name="Lilburn T.G."/>
            <person name="Beck B.J."/>
            <person name="De Vos P."/>
            <person name="Vandamme P."/>
            <person name="Eisen J.A."/>
            <person name="Garrity G."/>
            <person name="Hugenholtz P."/>
            <person name="Kyrpides N.C."/>
        </authorList>
    </citation>
    <scope>NUCLEOTIDE SEQUENCE [LARGE SCALE GENOMIC DNA]</scope>
    <source>
        <strain evidence="4 5">CGMCC 1.6858</strain>
    </source>
</reference>
<evidence type="ECO:0000259" key="3">
    <source>
        <dbReference type="PROSITE" id="PS50110"/>
    </source>
</evidence>
<keyword evidence="1 2" id="KW-0597">Phosphoprotein</keyword>
<accession>A0A562QPI6</accession>
<dbReference type="PROSITE" id="PS50110">
    <property type="entry name" value="RESPONSE_REGULATORY"/>
    <property type="match status" value="1"/>
</dbReference>
<feature type="modified residue" description="4-aspartylphosphate" evidence="2">
    <location>
        <position position="52"/>
    </location>
</feature>
<dbReference type="AlphaFoldDB" id="A0A562QPI6"/>
<name>A0A562QPI6_9PSED</name>
<dbReference type="PANTHER" id="PTHR44591:SF19">
    <property type="entry name" value="TWO-COMPONENT RESPONSE REGULATOR-RELATED"/>
    <property type="match status" value="1"/>
</dbReference>
<dbReference type="Proteomes" id="UP000316905">
    <property type="component" value="Unassembled WGS sequence"/>
</dbReference>
<gene>
    <name evidence="4" type="ORF">IQ22_00379</name>
</gene>
<dbReference type="InterPro" id="IPR001789">
    <property type="entry name" value="Sig_transdc_resp-reg_receiver"/>
</dbReference>